<dbReference type="PANTHER" id="PTHR43350">
    <property type="entry name" value="NAD-DEPENDENT ALCOHOL DEHYDROGENASE"/>
    <property type="match status" value="1"/>
</dbReference>
<dbReference type="Gene3D" id="3.30.360.10">
    <property type="entry name" value="Dihydrodipicolinate Reductase, domain 2"/>
    <property type="match status" value="1"/>
</dbReference>
<evidence type="ECO:0000259" key="6">
    <source>
        <dbReference type="SMART" id="SM00829"/>
    </source>
</evidence>
<dbReference type="EC" id="1.1.1.369" evidence="7"/>
<protein>
    <submittedName>
        <fullName evidence="7">Inositol 2-dehydrogenase/D-chiro-inositol 3-dehydrogenase</fullName>
        <ecNumber evidence="7">1.1.1.369</ecNumber>
    </submittedName>
</protein>
<evidence type="ECO:0000256" key="5">
    <source>
        <dbReference type="ARBA" id="ARBA00023002"/>
    </source>
</evidence>
<dbReference type="Proteomes" id="UP000216052">
    <property type="component" value="Chromosome"/>
</dbReference>
<accession>A0ABZ3J7X1</accession>
<dbReference type="SMART" id="SM00829">
    <property type="entry name" value="PKS_ER"/>
    <property type="match status" value="1"/>
</dbReference>
<organism evidence="7 8">
    <name type="scientific">Sporomusa acidovorans (strain ATCC 49682 / DSM 3132 / Mol)</name>
    <dbReference type="NCBI Taxonomy" id="1123286"/>
    <lineage>
        <taxon>Bacteria</taxon>
        <taxon>Bacillati</taxon>
        <taxon>Bacillota</taxon>
        <taxon>Negativicutes</taxon>
        <taxon>Selenomonadales</taxon>
        <taxon>Sporomusaceae</taxon>
        <taxon>Sporomusa</taxon>
    </lineage>
</organism>
<sequence length="710" mass="78298">MKQVLIKKGQAIVEEVPSPQVEAGQILVKVERSCISIGTEMSGVRNSGVPLWKRALNQPENVKKVLNLVKTQGVAKTTSLVKGKLDSGVPTGYSAAGKVVGIGSGIHDIKIGDRVACAGSQCAFHAEYINVPRNLVVKMPDNVPMEEASTVTLGAIALQGIRRANPTLGETFVVIGNGILGQLTVQMLKANGCRVIVSDLDRQRIKIALKNGASFGIHPEDGLDVEQVARITAGIGADGVIITAATPSDSVVSTAFKMCRRKGRVVLVGDVGLHLNREDFYQKEIDFFISTSYGPGRYDHHYEEEGLDYPAAYVRWTENRNLEEYIRLLSENKIQVRSMIQAVYPVEQATEAYNRLSNGEDKPLMVLLSYLEDENSSPLNKVMISSCASGKDKVRIALAGAGGFAKGMHLPNIKELSNLYHLQAVMSRTGHNAMSTAKQFGASYATTSYNEILEDKDIDAVLIAARHNLHANMVIQALEAGKHVLVEKPLALNERELIHVKAFYEQEKSDNAPVLLTGFNRRHSKYAKAIYDNISKRTNPLMINYRMNAGYIPLDNWVHTEEGGGRNIGEACHIYDLFNFLTNSKVLKVQAQTLMPATGYYSPNDNFVATVSYEDGSVATLTYTALGAKDYPKEHMEIYCDGKVFVVEDYKKLTTYGIKTKEIQTKNSEKGQKEEIEAFAQCILKGGEWPIPLWQQVQAMEIAFEVEKIF</sequence>
<comment type="similarity">
    <text evidence="2">Belongs to the zinc-containing alcohol dehydrogenase family.</text>
</comment>
<dbReference type="SUPFAM" id="SSF55347">
    <property type="entry name" value="Glyceraldehyde-3-phosphate dehydrogenase-like, C-terminal domain"/>
    <property type="match status" value="1"/>
</dbReference>
<name>A0ABZ3J7X1_SPOA4</name>
<dbReference type="Pfam" id="PF00107">
    <property type="entry name" value="ADH_zinc_N"/>
    <property type="match status" value="1"/>
</dbReference>
<dbReference type="InterPro" id="IPR055170">
    <property type="entry name" value="GFO_IDH_MocA-like_dom"/>
</dbReference>
<dbReference type="InterPro" id="IPR013149">
    <property type="entry name" value="ADH-like_C"/>
</dbReference>
<dbReference type="Gene3D" id="3.40.50.720">
    <property type="entry name" value="NAD(P)-binding Rossmann-like Domain"/>
    <property type="match status" value="2"/>
</dbReference>
<dbReference type="InterPro" id="IPR013154">
    <property type="entry name" value="ADH-like_N"/>
</dbReference>
<dbReference type="GO" id="GO:0016491">
    <property type="term" value="F:oxidoreductase activity"/>
    <property type="evidence" value="ECO:0007669"/>
    <property type="project" value="UniProtKB-KW"/>
</dbReference>
<evidence type="ECO:0000256" key="2">
    <source>
        <dbReference type="ARBA" id="ARBA00008072"/>
    </source>
</evidence>
<dbReference type="Gene3D" id="3.90.180.10">
    <property type="entry name" value="Medium-chain alcohol dehydrogenases, catalytic domain"/>
    <property type="match status" value="2"/>
</dbReference>
<keyword evidence="8" id="KW-1185">Reference proteome</keyword>
<evidence type="ECO:0000256" key="1">
    <source>
        <dbReference type="ARBA" id="ARBA00001947"/>
    </source>
</evidence>
<dbReference type="Pfam" id="PF08240">
    <property type="entry name" value="ADH_N"/>
    <property type="match status" value="1"/>
</dbReference>
<dbReference type="CDD" id="cd08255">
    <property type="entry name" value="2-desacetyl-2-hydroxyethyl_bacteriochlorophyllide_like"/>
    <property type="match status" value="1"/>
</dbReference>
<proteinExistence type="inferred from homology"/>
<dbReference type="EMBL" id="CP155571">
    <property type="protein sequence ID" value="XFO74158.1"/>
    <property type="molecule type" value="Genomic_DNA"/>
</dbReference>
<dbReference type="InterPro" id="IPR036291">
    <property type="entry name" value="NAD(P)-bd_dom_sf"/>
</dbReference>
<evidence type="ECO:0000256" key="3">
    <source>
        <dbReference type="ARBA" id="ARBA00022723"/>
    </source>
</evidence>
<dbReference type="InterPro" id="IPR020843">
    <property type="entry name" value="ER"/>
</dbReference>
<dbReference type="Pfam" id="PF01408">
    <property type="entry name" value="GFO_IDH_MocA"/>
    <property type="match status" value="1"/>
</dbReference>
<dbReference type="PANTHER" id="PTHR43350:SF19">
    <property type="entry name" value="D-GULOSIDE 3-DEHYDROGENASE"/>
    <property type="match status" value="1"/>
</dbReference>
<evidence type="ECO:0000313" key="7">
    <source>
        <dbReference type="EMBL" id="XFO74158.1"/>
    </source>
</evidence>
<keyword evidence="5 7" id="KW-0560">Oxidoreductase</keyword>
<keyword evidence="3" id="KW-0479">Metal-binding</keyword>
<comment type="cofactor">
    <cofactor evidence="1">
        <name>Zn(2+)</name>
        <dbReference type="ChEBI" id="CHEBI:29105"/>
    </cofactor>
</comment>
<dbReference type="InterPro" id="IPR000683">
    <property type="entry name" value="Gfo/Idh/MocA-like_OxRdtase_N"/>
</dbReference>
<dbReference type="SUPFAM" id="SSF51735">
    <property type="entry name" value="NAD(P)-binding Rossmann-fold domains"/>
    <property type="match status" value="2"/>
</dbReference>
<dbReference type="Pfam" id="PF22725">
    <property type="entry name" value="GFO_IDH_MocA_C3"/>
    <property type="match status" value="1"/>
</dbReference>
<dbReference type="InterPro" id="IPR011032">
    <property type="entry name" value="GroES-like_sf"/>
</dbReference>
<evidence type="ECO:0000313" key="8">
    <source>
        <dbReference type="Proteomes" id="UP000216052"/>
    </source>
</evidence>
<dbReference type="SUPFAM" id="SSF50129">
    <property type="entry name" value="GroES-like"/>
    <property type="match status" value="1"/>
</dbReference>
<feature type="domain" description="Enoyl reductase (ER)" evidence="6">
    <location>
        <begin position="9"/>
        <end position="367"/>
    </location>
</feature>
<reference evidence="7" key="1">
    <citation type="submission" date="2024-05" db="EMBL/GenBank/DDBJ databases">
        <title>Isolation and characterization of Sporomusa carbonis sp. nov., a carboxydotrophic hydrogenogen in the genus of Sporomusa isolated from a charcoal burning pile.</title>
        <authorList>
            <person name="Boeer T."/>
            <person name="Rosenbaum F."/>
            <person name="Eysell L."/>
            <person name="Mueller V."/>
            <person name="Daniel R."/>
            <person name="Poehlein A."/>
        </authorList>
    </citation>
    <scope>NUCLEOTIDE SEQUENCE [LARGE SCALE GENOMIC DNA]</scope>
    <source>
        <strain evidence="7">DSM 3132</strain>
    </source>
</reference>
<keyword evidence="4" id="KW-0862">Zinc</keyword>
<evidence type="ECO:0000256" key="4">
    <source>
        <dbReference type="ARBA" id="ARBA00022833"/>
    </source>
</evidence>
<gene>
    <name evidence="7" type="primary">iolG_3</name>
    <name evidence="7" type="ORF">SPACI_042670</name>
</gene>